<dbReference type="CDD" id="cd24007">
    <property type="entry name" value="ASKHA_NBD_eukNAGK-like"/>
    <property type="match status" value="1"/>
</dbReference>
<dbReference type="SUPFAM" id="SSF47413">
    <property type="entry name" value="lambda repressor-like DNA-binding domains"/>
    <property type="match status" value="1"/>
</dbReference>
<dbReference type="InterPro" id="IPR052519">
    <property type="entry name" value="Euk-type_GlcNAc_Kinase"/>
</dbReference>
<dbReference type="InterPro" id="IPR010982">
    <property type="entry name" value="Lambda_DNA-bd_dom_sf"/>
</dbReference>
<sequence>MDITNNIIELFADNLKRLRKNSKLTQVQLAEIIGYSEKAVSKWECGIAIPPINALFLLSETFNVSLDELFAHASAAKYFLGIDGGGTKTDFALADSNGNIIRRLKLGPSNPIDIGFDSAAAILDEGIRKVTFGLPKNLISVFAGIAGNISESMKKEIAAFLSQYNFFYTDNGSDAENIIAAGLGKHEGIALIMGTGCSAFVQKEERHYKIGGLGYLFDHGGSAYDIGNYAIRAACCAEDGSGEDTLLRQLFLDQLNTKTVTENLPYFYSISKKGIASYAPIVFTAYRAGDAVAEQILRRNMNFVANLMLTGRKRLGYAGKTYAVIVGGLTRESDILLPMLYEHLKKTDDADNFEINIFKKDVIEGALLRAGLNAPIED</sequence>
<feature type="domain" description="HTH cro/C1-type" evidence="1">
    <location>
        <begin position="15"/>
        <end position="69"/>
    </location>
</feature>
<dbReference type="SMART" id="SM00530">
    <property type="entry name" value="HTH_XRE"/>
    <property type="match status" value="1"/>
</dbReference>
<protein>
    <submittedName>
        <fullName evidence="2">XRE family transcriptional regulator</fullName>
    </submittedName>
</protein>
<accession>A0A9D2CT00</accession>
<name>A0A9D2CT00_9FIRM</name>
<reference evidence="2" key="2">
    <citation type="submission" date="2021-04" db="EMBL/GenBank/DDBJ databases">
        <authorList>
            <person name="Gilroy R."/>
        </authorList>
    </citation>
    <scope>NUCLEOTIDE SEQUENCE</scope>
    <source>
        <strain evidence="2">1345</strain>
    </source>
</reference>
<dbReference type="InterPro" id="IPR002731">
    <property type="entry name" value="ATPase_BadF"/>
</dbReference>
<dbReference type="InterPro" id="IPR001387">
    <property type="entry name" value="Cro/C1-type_HTH"/>
</dbReference>
<dbReference type="PROSITE" id="PS50943">
    <property type="entry name" value="HTH_CROC1"/>
    <property type="match status" value="1"/>
</dbReference>
<dbReference type="AlphaFoldDB" id="A0A9D2CT00"/>
<dbReference type="Proteomes" id="UP000886750">
    <property type="component" value="Unassembled WGS sequence"/>
</dbReference>
<gene>
    <name evidence="2" type="ORF">H9729_05810</name>
</gene>
<proteinExistence type="predicted"/>
<dbReference type="InterPro" id="IPR043129">
    <property type="entry name" value="ATPase_NBD"/>
</dbReference>
<dbReference type="PANTHER" id="PTHR43190:SF3">
    <property type="entry name" value="N-ACETYL-D-GLUCOSAMINE KINASE"/>
    <property type="match status" value="1"/>
</dbReference>
<dbReference type="GO" id="GO:0003677">
    <property type="term" value="F:DNA binding"/>
    <property type="evidence" value="ECO:0007669"/>
    <property type="project" value="InterPro"/>
</dbReference>
<dbReference type="Gene3D" id="1.10.260.40">
    <property type="entry name" value="lambda repressor-like DNA-binding domains"/>
    <property type="match status" value="1"/>
</dbReference>
<reference evidence="2" key="1">
    <citation type="journal article" date="2021" name="PeerJ">
        <title>Extensive microbial diversity within the chicken gut microbiome revealed by metagenomics and culture.</title>
        <authorList>
            <person name="Gilroy R."/>
            <person name="Ravi A."/>
            <person name="Getino M."/>
            <person name="Pursley I."/>
            <person name="Horton D.L."/>
            <person name="Alikhan N.F."/>
            <person name="Baker D."/>
            <person name="Gharbi K."/>
            <person name="Hall N."/>
            <person name="Watson M."/>
            <person name="Adriaenssens E.M."/>
            <person name="Foster-Nyarko E."/>
            <person name="Jarju S."/>
            <person name="Secka A."/>
            <person name="Antonio M."/>
            <person name="Oren A."/>
            <person name="Chaudhuri R.R."/>
            <person name="La Ragione R."/>
            <person name="Hildebrand F."/>
            <person name="Pallen M.J."/>
        </authorList>
    </citation>
    <scope>NUCLEOTIDE SEQUENCE</scope>
    <source>
        <strain evidence="2">1345</strain>
    </source>
</reference>
<dbReference type="Pfam" id="PF01869">
    <property type="entry name" value="BcrAD_BadFG"/>
    <property type="match status" value="1"/>
</dbReference>
<comment type="caution">
    <text evidence="2">The sequence shown here is derived from an EMBL/GenBank/DDBJ whole genome shotgun (WGS) entry which is preliminary data.</text>
</comment>
<dbReference type="SUPFAM" id="SSF53067">
    <property type="entry name" value="Actin-like ATPase domain"/>
    <property type="match status" value="2"/>
</dbReference>
<evidence type="ECO:0000259" key="1">
    <source>
        <dbReference type="PROSITE" id="PS50943"/>
    </source>
</evidence>
<evidence type="ECO:0000313" key="3">
    <source>
        <dbReference type="Proteomes" id="UP000886750"/>
    </source>
</evidence>
<dbReference type="PANTHER" id="PTHR43190">
    <property type="entry name" value="N-ACETYL-D-GLUCOSAMINE KINASE"/>
    <property type="match status" value="1"/>
</dbReference>
<dbReference type="EMBL" id="DXCQ01000053">
    <property type="protein sequence ID" value="HIY97187.1"/>
    <property type="molecule type" value="Genomic_DNA"/>
</dbReference>
<dbReference type="Gene3D" id="3.30.420.40">
    <property type="match status" value="2"/>
</dbReference>
<dbReference type="CDD" id="cd00093">
    <property type="entry name" value="HTH_XRE"/>
    <property type="match status" value="1"/>
</dbReference>
<dbReference type="Pfam" id="PF01381">
    <property type="entry name" value="HTH_3"/>
    <property type="match status" value="1"/>
</dbReference>
<evidence type="ECO:0000313" key="2">
    <source>
        <dbReference type="EMBL" id="HIY97187.1"/>
    </source>
</evidence>
<organism evidence="2 3">
    <name type="scientific">Candidatus Borkfalkia excrementigallinarum</name>
    <dbReference type="NCBI Taxonomy" id="2838506"/>
    <lineage>
        <taxon>Bacteria</taxon>
        <taxon>Bacillati</taxon>
        <taxon>Bacillota</taxon>
        <taxon>Clostridia</taxon>
        <taxon>Christensenellales</taxon>
        <taxon>Christensenellaceae</taxon>
        <taxon>Candidatus Borkfalkia</taxon>
    </lineage>
</organism>